<sequence length="223" mass="26043">MLICISDCIYFDMGLRYAIIQNNYCGNKINKIVSYTNNVRISDFPKYFHSTKNLGHHLSYILIDYSQSHFEVLQSVLLLKIFYPLTKVFVCIKDSTVFTEFEKALIFIINADIVHNFSDFCDLIKISKKRNTNSPCDILFKAMPSNFHVSRKDILFISLIIAGLSPDQISSVLDINLKKVYYYRNKIHAKLIIKNDIELICRIKIFTVKFYNKVLKDEILSLR</sequence>
<name>A0A564MGT8_9ENTR</name>
<protein>
    <submittedName>
        <fullName evidence="1">Uncharacterized protein</fullName>
    </submittedName>
</protein>
<dbReference type="AlphaFoldDB" id="A0A564MGT8"/>
<proteinExistence type="predicted"/>
<dbReference type="InterPro" id="IPR016032">
    <property type="entry name" value="Sig_transdc_resp-reg_C-effctor"/>
</dbReference>
<gene>
    <name evidence="1" type="ORF">SB6408_05809</name>
</gene>
<dbReference type="Proteomes" id="UP000318370">
    <property type="component" value="Unassembled WGS sequence"/>
</dbReference>
<evidence type="ECO:0000313" key="1">
    <source>
        <dbReference type="EMBL" id="VUS93066.1"/>
    </source>
</evidence>
<dbReference type="SUPFAM" id="SSF46894">
    <property type="entry name" value="C-terminal effector domain of the bipartite response regulators"/>
    <property type="match status" value="1"/>
</dbReference>
<accession>A0A564MGT8</accession>
<dbReference type="EMBL" id="CABGHF010000029">
    <property type="protein sequence ID" value="VUS93066.1"/>
    <property type="molecule type" value="Genomic_DNA"/>
</dbReference>
<dbReference type="GO" id="GO:0003677">
    <property type="term" value="F:DNA binding"/>
    <property type="evidence" value="ECO:0007669"/>
    <property type="project" value="InterPro"/>
</dbReference>
<organism evidence="1 2">
    <name type="scientific">Klebsiella spallanzanii</name>
    <dbReference type="NCBI Taxonomy" id="2587528"/>
    <lineage>
        <taxon>Bacteria</taxon>
        <taxon>Pseudomonadati</taxon>
        <taxon>Pseudomonadota</taxon>
        <taxon>Gammaproteobacteria</taxon>
        <taxon>Enterobacterales</taxon>
        <taxon>Enterobacteriaceae</taxon>
        <taxon>Klebsiella/Raoultella group</taxon>
        <taxon>Klebsiella</taxon>
    </lineage>
</organism>
<dbReference type="GO" id="GO:0006355">
    <property type="term" value="P:regulation of DNA-templated transcription"/>
    <property type="evidence" value="ECO:0007669"/>
    <property type="project" value="InterPro"/>
</dbReference>
<dbReference type="RefSeq" id="WP_142463606.1">
    <property type="nucleotide sequence ID" value="NZ_CABGHF010000029.1"/>
</dbReference>
<evidence type="ECO:0000313" key="2">
    <source>
        <dbReference type="Proteomes" id="UP000318370"/>
    </source>
</evidence>
<reference evidence="1 2" key="1">
    <citation type="submission" date="2019-07" db="EMBL/GenBank/DDBJ databases">
        <authorList>
            <person name="Brisse S."/>
            <person name="Rodrigues C."/>
            <person name="Thorpe H."/>
        </authorList>
    </citation>
    <scope>NUCLEOTIDE SEQUENCE [LARGE SCALE GENOMIC DNA]</scope>
    <source>
        <strain evidence="1">SB6408</strain>
    </source>
</reference>